<evidence type="ECO:0000256" key="4">
    <source>
        <dbReference type="ARBA" id="ARBA00022485"/>
    </source>
</evidence>
<dbReference type="InterPro" id="IPR034768">
    <property type="entry name" value="4FE4S_WBL"/>
</dbReference>
<dbReference type="Proteomes" id="UP000437736">
    <property type="component" value="Unassembled WGS sequence"/>
</dbReference>
<keyword evidence="11" id="KW-0804">Transcription</keyword>
<accession>A0ABW9QNQ0</accession>
<sequence length="82" mass="8865">MAVRDDSWYRLAACRGMATGLFFPESGRPDPAVVAEAKAVCAHCPVRERCLAVGLREEHGIWGGLTVGERRTARRAQPGEAA</sequence>
<comment type="similarity">
    <text evidence="3">Belongs to the WhiB family.</text>
</comment>
<protein>
    <submittedName>
        <fullName evidence="13">WhiB family transcriptional regulator</fullName>
    </submittedName>
</protein>
<comment type="subcellular location">
    <subcellularLocation>
        <location evidence="2">Cytoplasm</location>
    </subcellularLocation>
</comment>
<evidence type="ECO:0000256" key="1">
    <source>
        <dbReference type="ARBA" id="ARBA00001966"/>
    </source>
</evidence>
<organism evidence="13 14">
    <name type="scientific">Acidiferrimicrobium australe</name>
    <dbReference type="NCBI Taxonomy" id="2664430"/>
    <lineage>
        <taxon>Bacteria</taxon>
        <taxon>Bacillati</taxon>
        <taxon>Actinomycetota</taxon>
        <taxon>Acidimicrobiia</taxon>
        <taxon>Acidimicrobiales</taxon>
        <taxon>Acidimicrobiaceae</taxon>
        <taxon>Acidiferrimicrobium</taxon>
    </lineage>
</organism>
<evidence type="ECO:0000313" key="13">
    <source>
        <dbReference type="EMBL" id="MST31261.1"/>
    </source>
</evidence>
<evidence type="ECO:0000256" key="5">
    <source>
        <dbReference type="ARBA" id="ARBA00022723"/>
    </source>
</evidence>
<name>A0ABW9QNQ0_9ACTN</name>
<gene>
    <name evidence="13" type="ORF">GHK86_00755</name>
</gene>
<keyword evidence="10" id="KW-1015">Disulfide bond</keyword>
<keyword evidence="7" id="KW-0411">Iron-sulfur</keyword>
<keyword evidence="9" id="KW-0238">DNA-binding</keyword>
<dbReference type="PROSITE" id="PS51674">
    <property type="entry name" value="4FE4S_WBL"/>
    <property type="match status" value="1"/>
</dbReference>
<keyword evidence="8" id="KW-0805">Transcription regulation</keyword>
<keyword evidence="6" id="KW-0408">Iron</keyword>
<evidence type="ECO:0000259" key="12">
    <source>
        <dbReference type="PROSITE" id="PS51674"/>
    </source>
</evidence>
<reference evidence="13 14" key="1">
    <citation type="submission" date="2019-11" db="EMBL/GenBank/DDBJ databases">
        <title>Acidiferrimicrobium australis gen. nov., sp. nov., an acidophilic and obligately heterotrophic, member of the Actinobacteria that catalyses dissimilatory oxido- reduction of iron isolated from metal-rich acidic water in Chile.</title>
        <authorList>
            <person name="Gonzalez D."/>
            <person name="Huber K."/>
            <person name="Hedrich S."/>
            <person name="Rojas-Villalobos C."/>
            <person name="Quatrini R."/>
            <person name="Dinamarca M.A."/>
            <person name="Schwarz A."/>
            <person name="Canales C."/>
            <person name="Nancucheo I."/>
        </authorList>
    </citation>
    <scope>NUCLEOTIDE SEQUENCE [LARGE SCALE GENOMIC DNA]</scope>
    <source>
        <strain evidence="13 14">USS-CCA1</strain>
    </source>
</reference>
<dbReference type="InterPro" id="IPR003482">
    <property type="entry name" value="Whib"/>
</dbReference>
<evidence type="ECO:0000256" key="2">
    <source>
        <dbReference type="ARBA" id="ARBA00004496"/>
    </source>
</evidence>
<comment type="cofactor">
    <cofactor evidence="1">
        <name>[4Fe-4S] cluster</name>
        <dbReference type="ChEBI" id="CHEBI:49883"/>
    </cofactor>
</comment>
<evidence type="ECO:0000256" key="10">
    <source>
        <dbReference type="ARBA" id="ARBA00023157"/>
    </source>
</evidence>
<feature type="domain" description="4Fe-4S Wbl-type" evidence="12">
    <location>
        <begin position="13"/>
        <end position="72"/>
    </location>
</feature>
<keyword evidence="5" id="KW-0479">Metal-binding</keyword>
<keyword evidence="14" id="KW-1185">Reference proteome</keyword>
<evidence type="ECO:0000256" key="3">
    <source>
        <dbReference type="ARBA" id="ARBA00006597"/>
    </source>
</evidence>
<dbReference type="PANTHER" id="PTHR38839">
    <property type="entry name" value="TRANSCRIPTIONAL REGULATOR WHID-RELATED"/>
    <property type="match status" value="1"/>
</dbReference>
<proteinExistence type="inferred from homology"/>
<evidence type="ECO:0000256" key="11">
    <source>
        <dbReference type="ARBA" id="ARBA00023163"/>
    </source>
</evidence>
<evidence type="ECO:0000256" key="8">
    <source>
        <dbReference type="ARBA" id="ARBA00023015"/>
    </source>
</evidence>
<evidence type="ECO:0000256" key="7">
    <source>
        <dbReference type="ARBA" id="ARBA00023014"/>
    </source>
</evidence>
<evidence type="ECO:0000313" key="14">
    <source>
        <dbReference type="Proteomes" id="UP000437736"/>
    </source>
</evidence>
<keyword evidence="4" id="KW-0004">4Fe-4S</keyword>
<dbReference type="Pfam" id="PF02467">
    <property type="entry name" value="Whib"/>
    <property type="match status" value="1"/>
</dbReference>
<evidence type="ECO:0000256" key="9">
    <source>
        <dbReference type="ARBA" id="ARBA00023125"/>
    </source>
</evidence>
<evidence type="ECO:0000256" key="6">
    <source>
        <dbReference type="ARBA" id="ARBA00023004"/>
    </source>
</evidence>
<comment type="caution">
    <text evidence="13">The sequence shown here is derived from an EMBL/GenBank/DDBJ whole genome shotgun (WGS) entry which is preliminary data.</text>
</comment>
<dbReference type="EMBL" id="WJHE01000026">
    <property type="protein sequence ID" value="MST31261.1"/>
    <property type="molecule type" value="Genomic_DNA"/>
</dbReference>